<sequence>MLAFLASIYLWIKAAHLIMVIAWMAGMMYLPRLFVYQHGSEKGGEAEKMLIQMQRRLLKGIINPSMIAVWVLGIFMLIANPSILSSGWFHVKLAFVIAVSAVHGFYAASRKKFEKGERPKTEKFWRIMNEAPFLALIVIVIMVIVKPF</sequence>
<feature type="transmembrane region" description="Helical" evidence="14">
    <location>
        <begin position="57"/>
        <end position="79"/>
    </location>
</feature>
<evidence type="ECO:0000256" key="7">
    <source>
        <dbReference type="ARBA" id="ARBA00022692"/>
    </source>
</evidence>
<keyword evidence="9 14" id="KW-1133">Transmembrane helix</keyword>
<dbReference type="AlphaFoldDB" id="A0AAF0CGX1"/>
<keyword evidence="8 14" id="KW-0479">Metal-binding</keyword>
<organism evidence="16 17">
    <name type="scientific">Hyphococcus flavus</name>
    <dbReference type="NCBI Taxonomy" id="1866326"/>
    <lineage>
        <taxon>Bacteria</taxon>
        <taxon>Pseudomonadati</taxon>
        <taxon>Pseudomonadota</taxon>
        <taxon>Alphaproteobacteria</taxon>
        <taxon>Parvularculales</taxon>
        <taxon>Parvularculaceae</taxon>
        <taxon>Hyphococcus</taxon>
    </lineage>
</organism>
<evidence type="ECO:0000256" key="1">
    <source>
        <dbReference type="ARBA" id="ARBA00004651"/>
    </source>
</evidence>
<comment type="subcellular location">
    <subcellularLocation>
        <location evidence="1 14">Cell membrane</location>
        <topology evidence="1 14">Multi-pass membrane protein</topology>
    </subcellularLocation>
</comment>
<dbReference type="InterPro" id="IPR005265">
    <property type="entry name" value="HemJ-like"/>
</dbReference>
<keyword evidence="5 14" id="KW-1003">Cell membrane</keyword>
<keyword evidence="6 14" id="KW-0349">Heme</keyword>
<gene>
    <name evidence="16" type="primary">hemJ</name>
    <name evidence="16" type="ORF">PUV54_06050</name>
</gene>
<keyword evidence="12 14" id="KW-0472">Membrane</keyword>
<dbReference type="GO" id="GO:0046872">
    <property type="term" value="F:metal ion binding"/>
    <property type="evidence" value="ECO:0007669"/>
    <property type="project" value="UniProtKB-UniRule"/>
</dbReference>
<dbReference type="GO" id="GO:0005886">
    <property type="term" value="C:plasma membrane"/>
    <property type="evidence" value="ECO:0007669"/>
    <property type="project" value="UniProtKB-SubCell"/>
</dbReference>
<comment type="similarity">
    <text evidence="3 14 15">Belongs to the HemJ family.</text>
</comment>
<keyword evidence="11 14" id="KW-0408">Iron</keyword>
<evidence type="ECO:0000256" key="2">
    <source>
        <dbReference type="ARBA" id="ARBA00005073"/>
    </source>
</evidence>
<dbReference type="RefSeq" id="WP_274494699.1">
    <property type="nucleotide sequence ID" value="NZ_CP118166.1"/>
</dbReference>
<evidence type="ECO:0000256" key="6">
    <source>
        <dbReference type="ARBA" id="ARBA00022617"/>
    </source>
</evidence>
<evidence type="ECO:0000256" key="5">
    <source>
        <dbReference type="ARBA" id="ARBA00022475"/>
    </source>
</evidence>
<dbReference type="Pfam" id="PF03653">
    <property type="entry name" value="UPF0093"/>
    <property type="match status" value="1"/>
</dbReference>
<dbReference type="NCBIfam" id="TIGR00701">
    <property type="entry name" value="protoporphyrinogen oxidase HemJ"/>
    <property type="match status" value="1"/>
</dbReference>
<feature type="transmembrane region" description="Helical" evidence="14">
    <location>
        <begin position="6"/>
        <end position="30"/>
    </location>
</feature>
<dbReference type="KEGG" id="hfl:PUV54_06050"/>
<evidence type="ECO:0000256" key="13">
    <source>
        <dbReference type="ARBA" id="ARBA00048390"/>
    </source>
</evidence>
<keyword evidence="17" id="KW-1185">Reference proteome</keyword>
<evidence type="ECO:0000256" key="4">
    <source>
        <dbReference type="ARBA" id="ARBA00017504"/>
    </source>
</evidence>
<dbReference type="EMBL" id="CP118166">
    <property type="protein sequence ID" value="WDI32758.1"/>
    <property type="molecule type" value="Genomic_DNA"/>
</dbReference>
<dbReference type="GO" id="GO:0070818">
    <property type="term" value="F:protoporphyrinogen oxidase activity"/>
    <property type="evidence" value="ECO:0007669"/>
    <property type="project" value="UniProtKB-UniRule"/>
</dbReference>
<feature type="binding site" description="axial binding residue" evidence="14">
    <location>
        <position position="16"/>
    </location>
    <ligand>
        <name>heme</name>
        <dbReference type="ChEBI" id="CHEBI:30413"/>
    </ligand>
    <ligandPart>
        <name>Fe</name>
        <dbReference type="ChEBI" id="CHEBI:18248"/>
    </ligandPart>
</feature>
<evidence type="ECO:0000256" key="14">
    <source>
        <dbReference type="HAMAP-Rule" id="MF_02239"/>
    </source>
</evidence>
<dbReference type="GO" id="GO:0006782">
    <property type="term" value="P:protoporphyrinogen IX biosynthetic process"/>
    <property type="evidence" value="ECO:0007669"/>
    <property type="project" value="UniProtKB-UniRule"/>
</dbReference>
<dbReference type="PIRSF" id="PIRSF004638">
    <property type="entry name" value="UCP004638"/>
    <property type="match status" value="1"/>
</dbReference>
<comment type="subunit">
    <text evidence="14">Homodimer.</text>
</comment>
<comment type="cofactor">
    <cofactor evidence="14 15">
        <name>heme b</name>
        <dbReference type="ChEBI" id="CHEBI:60344"/>
    </cofactor>
    <text evidence="14 15">Binds 1 heme b (iron(II)-protoporphyrin IX) group per subunit.</text>
</comment>
<dbReference type="EC" id="1.3.99.-" evidence="14 15"/>
<evidence type="ECO:0000313" key="16">
    <source>
        <dbReference type="EMBL" id="WDI32758.1"/>
    </source>
</evidence>
<dbReference type="PANTHER" id="PTHR40255">
    <property type="entry name" value="UPF0093 MEMBRANE PROTEIN SLR1790"/>
    <property type="match status" value="1"/>
</dbReference>
<dbReference type="PANTHER" id="PTHR40255:SF1">
    <property type="entry name" value="PROTOPORPHYRINOGEN IX OXIDASE"/>
    <property type="match status" value="1"/>
</dbReference>
<comment type="catalytic activity">
    <reaction evidence="13 14 15">
        <text>protoporphyrinogen IX + 3 A = protoporphyrin IX + 3 AH2</text>
        <dbReference type="Rhea" id="RHEA:62000"/>
        <dbReference type="ChEBI" id="CHEBI:13193"/>
        <dbReference type="ChEBI" id="CHEBI:17499"/>
        <dbReference type="ChEBI" id="CHEBI:57306"/>
        <dbReference type="ChEBI" id="CHEBI:57307"/>
    </reaction>
</comment>
<reference evidence="16" key="1">
    <citation type="submission" date="2023-02" db="EMBL/GenBank/DDBJ databases">
        <title>Genome sequence of Hyphococcus flavus.</title>
        <authorList>
            <person name="Rong J.-C."/>
            <person name="Zhao Q."/>
            <person name="Yi M."/>
            <person name="Wu J.-Y."/>
        </authorList>
    </citation>
    <scope>NUCLEOTIDE SEQUENCE</scope>
    <source>
        <strain evidence="16">MCCC 1K03223</strain>
    </source>
</reference>
<proteinExistence type="inferred from homology"/>
<evidence type="ECO:0000256" key="12">
    <source>
        <dbReference type="ARBA" id="ARBA00023136"/>
    </source>
</evidence>
<keyword evidence="7 14" id="KW-0812">Transmembrane</keyword>
<evidence type="ECO:0000256" key="11">
    <source>
        <dbReference type="ARBA" id="ARBA00023004"/>
    </source>
</evidence>
<keyword evidence="10 14" id="KW-0560">Oxidoreductase</keyword>
<comment type="pathway">
    <text evidence="2 14 15">Porphyrin-containing compound metabolism; protoporphyrin-IX biosynthesis; protoporphyrin-IX from protoporphyrinogen-IX: step 1/1.</text>
</comment>
<evidence type="ECO:0000313" key="17">
    <source>
        <dbReference type="Proteomes" id="UP001214043"/>
    </source>
</evidence>
<evidence type="ECO:0000256" key="9">
    <source>
        <dbReference type="ARBA" id="ARBA00022989"/>
    </source>
</evidence>
<comment type="function">
    <text evidence="14 15">Catalyzes the oxidation of protoporphyrinogen IX to protoporphyrin IX.</text>
</comment>
<evidence type="ECO:0000256" key="15">
    <source>
        <dbReference type="PIRNR" id="PIRNR004638"/>
    </source>
</evidence>
<dbReference type="Proteomes" id="UP001214043">
    <property type="component" value="Chromosome"/>
</dbReference>
<protein>
    <recommendedName>
        <fullName evidence="4 14">Protoporphyrinogen IX oxidase</fullName>
        <shortName evidence="14">PPO</shortName>
        <ecNumber evidence="14 15">1.3.99.-</ecNumber>
    </recommendedName>
</protein>
<evidence type="ECO:0000256" key="10">
    <source>
        <dbReference type="ARBA" id="ARBA00023002"/>
    </source>
</evidence>
<dbReference type="HAMAP" id="MF_02239">
    <property type="entry name" value="HemJ"/>
    <property type="match status" value="1"/>
</dbReference>
<accession>A0AAF0CGX1</accession>
<evidence type="ECO:0000256" key="8">
    <source>
        <dbReference type="ARBA" id="ARBA00022723"/>
    </source>
</evidence>
<feature type="transmembrane region" description="Helical" evidence="14">
    <location>
        <begin position="85"/>
        <end position="106"/>
    </location>
</feature>
<feature type="transmembrane region" description="Helical" evidence="14">
    <location>
        <begin position="127"/>
        <end position="145"/>
    </location>
</feature>
<feature type="binding site" description="axial binding residue" evidence="14">
    <location>
        <position position="92"/>
    </location>
    <ligand>
        <name>heme</name>
        <dbReference type="ChEBI" id="CHEBI:30413"/>
    </ligand>
    <ligandPart>
        <name>Fe</name>
        <dbReference type="ChEBI" id="CHEBI:18248"/>
    </ligandPart>
</feature>
<evidence type="ECO:0000256" key="3">
    <source>
        <dbReference type="ARBA" id="ARBA00006501"/>
    </source>
</evidence>
<name>A0AAF0CGX1_9PROT</name>